<proteinExistence type="predicted"/>
<sequence>MFAKLFALFAIAGMAAAAVVPVDICNGQTYRCDGTLNTIEVIVKPPRPIEDMDVKSVGADREHGVSTE</sequence>
<protein>
    <submittedName>
        <fullName evidence="1">Uncharacterized protein</fullName>
    </submittedName>
</protein>
<accession>A0ACB6RTA7</accession>
<evidence type="ECO:0000313" key="2">
    <source>
        <dbReference type="Proteomes" id="UP000799754"/>
    </source>
</evidence>
<dbReference type="Proteomes" id="UP000799754">
    <property type="component" value="Unassembled WGS sequence"/>
</dbReference>
<comment type="caution">
    <text evidence="1">The sequence shown here is derived from an EMBL/GenBank/DDBJ whole genome shotgun (WGS) entry which is preliminary data.</text>
</comment>
<reference evidence="1" key="1">
    <citation type="journal article" date="2020" name="Stud. Mycol.">
        <title>101 Dothideomycetes genomes: a test case for predicting lifestyles and emergence of pathogens.</title>
        <authorList>
            <person name="Haridas S."/>
            <person name="Albert R."/>
            <person name="Binder M."/>
            <person name="Bloem J."/>
            <person name="Labutti K."/>
            <person name="Salamov A."/>
            <person name="Andreopoulos B."/>
            <person name="Baker S."/>
            <person name="Barry K."/>
            <person name="Bills G."/>
            <person name="Bluhm B."/>
            <person name="Cannon C."/>
            <person name="Castanera R."/>
            <person name="Culley D."/>
            <person name="Daum C."/>
            <person name="Ezra D."/>
            <person name="Gonzalez J."/>
            <person name="Henrissat B."/>
            <person name="Kuo A."/>
            <person name="Liang C."/>
            <person name="Lipzen A."/>
            <person name="Lutzoni F."/>
            <person name="Magnuson J."/>
            <person name="Mondo S."/>
            <person name="Nolan M."/>
            <person name="Ohm R."/>
            <person name="Pangilinan J."/>
            <person name="Park H.-J."/>
            <person name="Ramirez L."/>
            <person name="Alfaro M."/>
            <person name="Sun H."/>
            <person name="Tritt A."/>
            <person name="Yoshinaga Y."/>
            <person name="Zwiers L.-H."/>
            <person name="Turgeon B."/>
            <person name="Goodwin S."/>
            <person name="Spatafora J."/>
            <person name="Crous P."/>
            <person name="Grigoriev I."/>
        </authorList>
    </citation>
    <scope>NUCLEOTIDE SEQUENCE</scope>
    <source>
        <strain evidence="1">CBS 525.71</strain>
    </source>
</reference>
<dbReference type="EMBL" id="MU006732">
    <property type="protein sequence ID" value="KAF2624142.1"/>
    <property type="molecule type" value="Genomic_DNA"/>
</dbReference>
<evidence type="ECO:0000313" key="1">
    <source>
        <dbReference type="EMBL" id="KAF2624142.1"/>
    </source>
</evidence>
<keyword evidence="2" id="KW-1185">Reference proteome</keyword>
<name>A0ACB6RTA7_9PLEO</name>
<gene>
    <name evidence="1" type="ORF">BU25DRAFT_461335</name>
</gene>
<organism evidence="1 2">
    <name type="scientific">Macroventuria anomochaeta</name>
    <dbReference type="NCBI Taxonomy" id="301207"/>
    <lineage>
        <taxon>Eukaryota</taxon>
        <taxon>Fungi</taxon>
        <taxon>Dikarya</taxon>
        <taxon>Ascomycota</taxon>
        <taxon>Pezizomycotina</taxon>
        <taxon>Dothideomycetes</taxon>
        <taxon>Pleosporomycetidae</taxon>
        <taxon>Pleosporales</taxon>
        <taxon>Pleosporineae</taxon>
        <taxon>Didymellaceae</taxon>
        <taxon>Macroventuria</taxon>
    </lineage>
</organism>